<dbReference type="PANTHER" id="PTHR11207:SF0">
    <property type="entry name" value="RIBONUCLEASE 3"/>
    <property type="match status" value="1"/>
</dbReference>
<reference evidence="5" key="2">
    <citation type="submission" date="2025-08" db="UniProtKB">
        <authorList>
            <consortium name="RefSeq"/>
        </authorList>
    </citation>
    <scope>IDENTIFICATION</scope>
    <source>
        <tissue evidence="5">Leaf</tissue>
    </source>
</reference>
<dbReference type="OrthoDB" id="1925749at2759"/>
<dbReference type="KEGG" id="rsz:108821055"/>
<dbReference type="InterPro" id="IPR036389">
    <property type="entry name" value="RNase_III_sf"/>
</dbReference>
<feature type="signal peptide" evidence="2">
    <location>
        <begin position="1"/>
        <end position="30"/>
    </location>
</feature>
<dbReference type="GO" id="GO:0004525">
    <property type="term" value="F:ribonuclease III activity"/>
    <property type="evidence" value="ECO:0007669"/>
    <property type="project" value="InterPro"/>
</dbReference>
<dbReference type="PANTHER" id="PTHR11207">
    <property type="entry name" value="RIBONUCLEASE III"/>
    <property type="match status" value="1"/>
</dbReference>
<keyword evidence="1" id="KW-0694">RNA-binding</keyword>
<dbReference type="InterPro" id="IPR000999">
    <property type="entry name" value="RNase_III_dom"/>
</dbReference>
<evidence type="ECO:0000259" key="3">
    <source>
        <dbReference type="PROSITE" id="PS50142"/>
    </source>
</evidence>
<dbReference type="GO" id="GO:0003725">
    <property type="term" value="F:double-stranded RNA binding"/>
    <property type="evidence" value="ECO:0007669"/>
    <property type="project" value="TreeGrafter"/>
</dbReference>
<dbReference type="RefSeq" id="XP_018449637.2">
    <property type="nucleotide sequence ID" value="XM_018594135.2"/>
</dbReference>
<dbReference type="PROSITE" id="PS50142">
    <property type="entry name" value="RNASE_3_2"/>
    <property type="match status" value="1"/>
</dbReference>
<dbReference type="Pfam" id="PF14622">
    <property type="entry name" value="Ribonucleas_3_3"/>
    <property type="match status" value="1"/>
</dbReference>
<reference evidence="4" key="1">
    <citation type="journal article" date="2019" name="Database">
        <title>The radish genome database (RadishGD): an integrated information resource for radish genomics.</title>
        <authorList>
            <person name="Yu H.J."/>
            <person name="Baek S."/>
            <person name="Lee Y.J."/>
            <person name="Cho A."/>
            <person name="Mun J.H."/>
        </authorList>
    </citation>
    <scope>NUCLEOTIDE SEQUENCE [LARGE SCALE GENOMIC DNA]</scope>
    <source>
        <strain evidence="4">cv. WK10039</strain>
    </source>
</reference>
<dbReference type="FunFam" id="1.10.1520.10:FF:000020">
    <property type="entry name" value="Protein NUCLEAR FUSION DEFECTIVE 2"/>
    <property type="match status" value="1"/>
</dbReference>
<dbReference type="Proteomes" id="UP000504610">
    <property type="component" value="Chromosome 1"/>
</dbReference>
<dbReference type="GO" id="GO:0006396">
    <property type="term" value="P:RNA processing"/>
    <property type="evidence" value="ECO:0007669"/>
    <property type="project" value="InterPro"/>
</dbReference>
<evidence type="ECO:0000256" key="1">
    <source>
        <dbReference type="ARBA" id="ARBA00022884"/>
    </source>
</evidence>
<evidence type="ECO:0000256" key="2">
    <source>
        <dbReference type="SAM" id="SignalP"/>
    </source>
</evidence>
<dbReference type="GO" id="GO:0005634">
    <property type="term" value="C:nucleus"/>
    <property type="evidence" value="ECO:0007669"/>
    <property type="project" value="TreeGrafter"/>
</dbReference>
<dbReference type="SUPFAM" id="SSF69065">
    <property type="entry name" value="RNase III domain-like"/>
    <property type="match status" value="1"/>
</dbReference>
<evidence type="ECO:0000313" key="5">
    <source>
        <dbReference type="RefSeq" id="XP_018449637.2"/>
    </source>
</evidence>
<proteinExistence type="predicted"/>
<organism evidence="4 5">
    <name type="scientific">Raphanus sativus</name>
    <name type="common">Radish</name>
    <name type="synonym">Raphanus raphanistrum var. sativus</name>
    <dbReference type="NCBI Taxonomy" id="3726"/>
    <lineage>
        <taxon>Eukaryota</taxon>
        <taxon>Viridiplantae</taxon>
        <taxon>Streptophyta</taxon>
        <taxon>Embryophyta</taxon>
        <taxon>Tracheophyta</taxon>
        <taxon>Spermatophyta</taxon>
        <taxon>Magnoliopsida</taxon>
        <taxon>eudicotyledons</taxon>
        <taxon>Gunneridae</taxon>
        <taxon>Pentapetalae</taxon>
        <taxon>rosids</taxon>
        <taxon>malvids</taxon>
        <taxon>Brassicales</taxon>
        <taxon>Brassicaceae</taxon>
        <taxon>Brassiceae</taxon>
        <taxon>Raphanus</taxon>
    </lineage>
</organism>
<accession>A0A6J0KNV3</accession>
<dbReference type="GeneID" id="108821055"/>
<feature type="domain" description="RNase III" evidence="3">
    <location>
        <begin position="46"/>
        <end position="165"/>
    </location>
</feature>
<dbReference type="SMART" id="SM00535">
    <property type="entry name" value="RIBOc"/>
    <property type="match status" value="1"/>
</dbReference>
<dbReference type="GO" id="GO:0010468">
    <property type="term" value="P:regulation of gene expression"/>
    <property type="evidence" value="ECO:0007669"/>
    <property type="project" value="TreeGrafter"/>
</dbReference>
<protein>
    <submittedName>
        <fullName evidence="5">Protein NUCLEAR FUSION DEFECTIVE 2</fullName>
    </submittedName>
</protein>
<keyword evidence="4" id="KW-1185">Reference proteome</keyword>
<dbReference type="AlphaFoldDB" id="A0A6J0KNV3"/>
<dbReference type="Gene3D" id="1.10.1520.10">
    <property type="entry name" value="Ribonuclease III domain"/>
    <property type="match status" value="1"/>
</dbReference>
<gene>
    <name evidence="5" type="primary">LOC108821055</name>
</gene>
<evidence type="ECO:0000313" key="4">
    <source>
        <dbReference type="Proteomes" id="UP000504610"/>
    </source>
</evidence>
<dbReference type="CDD" id="cd00593">
    <property type="entry name" value="RIBOc"/>
    <property type="match status" value="1"/>
</dbReference>
<keyword evidence="2" id="KW-0732">Signal</keyword>
<name>A0A6J0KNV3_RAPSA</name>
<feature type="chain" id="PRO_5040837360" evidence="2">
    <location>
        <begin position="31"/>
        <end position="190"/>
    </location>
</feature>
<sequence>MVTTQHPFTLLLLLPLAVIGIFSSSSQVSATNVRIEQFSSPFSTDLATLQSQIGYNFTNINLLRRAMTHASFSQENNKALSIFGSHLIETSVSLHLLSKDIDTSSKALTRLIAEVSSVDSSCALDGNRLGLERVIRVSPKTDASNSAIVCGGFRAIFGAVAVDSGLVDEAMKVFWRVHGGPGGRLVVSML</sequence>